<organism evidence="2 3">
    <name type="scientific">Cannabis sativa</name>
    <name type="common">Hemp</name>
    <name type="synonym">Marijuana</name>
    <dbReference type="NCBI Taxonomy" id="3483"/>
    <lineage>
        <taxon>Eukaryota</taxon>
        <taxon>Viridiplantae</taxon>
        <taxon>Streptophyta</taxon>
        <taxon>Embryophyta</taxon>
        <taxon>Tracheophyta</taxon>
        <taxon>Spermatophyta</taxon>
        <taxon>Magnoliopsida</taxon>
        <taxon>eudicotyledons</taxon>
        <taxon>Gunneridae</taxon>
        <taxon>Pentapetalae</taxon>
        <taxon>rosids</taxon>
        <taxon>fabids</taxon>
        <taxon>Rosales</taxon>
        <taxon>Cannabaceae</taxon>
        <taxon>Cannabis</taxon>
    </lineage>
</organism>
<evidence type="ECO:0000259" key="1">
    <source>
        <dbReference type="PROSITE" id="PS50878"/>
    </source>
</evidence>
<dbReference type="EnsemblPlants" id="evm.model.03.978">
    <property type="protein sequence ID" value="cds.evm.model.03.978"/>
    <property type="gene ID" value="evm.TU.03.978"/>
</dbReference>
<reference evidence="2" key="2">
    <citation type="submission" date="2021-03" db="UniProtKB">
        <authorList>
            <consortium name="EnsemblPlants"/>
        </authorList>
    </citation>
    <scope>IDENTIFICATION</scope>
</reference>
<accession>A0A803PB79</accession>
<protein>
    <recommendedName>
        <fullName evidence="1">Reverse transcriptase domain-containing protein</fullName>
    </recommendedName>
</protein>
<dbReference type="EMBL" id="UZAU01000275">
    <property type="status" value="NOT_ANNOTATED_CDS"/>
    <property type="molecule type" value="Genomic_DNA"/>
</dbReference>
<dbReference type="PANTHER" id="PTHR33116:SF86">
    <property type="entry name" value="REVERSE TRANSCRIPTASE DOMAIN-CONTAINING PROTEIN"/>
    <property type="match status" value="1"/>
</dbReference>
<dbReference type="InterPro" id="IPR043502">
    <property type="entry name" value="DNA/RNA_pol_sf"/>
</dbReference>
<dbReference type="Pfam" id="PF00078">
    <property type="entry name" value="RVT_1"/>
    <property type="match status" value="1"/>
</dbReference>
<name>A0A803PB79_CANSA</name>
<keyword evidence="3" id="KW-1185">Reference proteome</keyword>
<dbReference type="PROSITE" id="PS50878">
    <property type="entry name" value="RT_POL"/>
    <property type="match status" value="1"/>
</dbReference>
<dbReference type="SUPFAM" id="SSF56219">
    <property type="entry name" value="DNase I-like"/>
    <property type="match status" value="1"/>
</dbReference>
<dbReference type="CDD" id="cd01650">
    <property type="entry name" value="RT_nLTR_like"/>
    <property type="match status" value="1"/>
</dbReference>
<dbReference type="SUPFAM" id="SSF56672">
    <property type="entry name" value="DNA/RNA polymerases"/>
    <property type="match status" value="1"/>
</dbReference>
<proteinExistence type="predicted"/>
<reference evidence="2" key="1">
    <citation type="submission" date="2018-11" db="EMBL/GenBank/DDBJ databases">
        <authorList>
            <person name="Grassa J C."/>
        </authorList>
    </citation>
    <scope>NUCLEOTIDE SEQUENCE [LARGE SCALE GENOMIC DNA]</scope>
</reference>
<dbReference type="Gene3D" id="3.60.10.10">
    <property type="entry name" value="Endonuclease/exonuclease/phosphatase"/>
    <property type="match status" value="1"/>
</dbReference>
<dbReference type="InterPro" id="IPR036691">
    <property type="entry name" value="Endo/exonu/phosph_ase_sf"/>
</dbReference>
<dbReference type="AlphaFoldDB" id="A0A803PB79"/>
<dbReference type="PANTHER" id="PTHR33116">
    <property type="entry name" value="REVERSE TRANSCRIPTASE ZINC-BINDING DOMAIN-CONTAINING PROTEIN-RELATED-RELATED"/>
    <property type="match status" value="1"/>
</dbReference>
<evidence type="ECO:0000313" key="2">
    <source>
        <dbReference type="EnsemblPlants" id="cds.evm.model.03.978"/>
    </source>
</evidence>
<evidence type="ECO:0000313" key="3">
    <source>
        <dbReference type="Proteomes" id="UP000596661"/>
    </source>
</evidence>
<dbReference type="Gramene" id="evm.model.03.978">
    <property type="protein sequence ID" value="cds.evm.model.03.978"/>
    <property type="gene ID" value="evm.TU.03.978"/>
</dbReference>
<dbReference type="InterPro" id="IPR000477">
    <property type="entry name" value="RT_dom"/>
</dbReference>
<dbReference type="Proteomes" id="UP000596661">
    <property type="component" value="Chromosome 3"/>
</dbReference>
<sequence length="1090" mass="121755">MDSQCRFPVVVSDHSEGLFLVTFGCEGDKRRILDGQPWHFAQSLTIFVAPDSSFPITPDQLHYVPFWVQIYGIPFRCKSFELAKLIATGVGDLIQVDSTTVKDGTGPYLRVRWPSCESFFFNYFMGFTPLLNSHMALVSYLSAPRNSASVMIPTPVNPNQGLVCGFFNPVSVPTPSTIVSTSPSMSNDGLVGQEGPSSLSPMYAPGFSSVSTDSIIVSANHSDSHSDFGNASRSLADALPSLVLSRSTLAAPVFQAEAPRQDPTVKGKGLACASGVKRPCFQPSQATVGGSLSGLLEHTLRKMSLISWNAQGLGNPRAFNRLSLLVKNHKPTLLFLMETRLKPNSVDRFKRALGFVNGFEVRRNYLSNSDKSGGSSADEASMDCFHNFLHQFTMAPLSYSGNKFTWTNKTIRERLDWAVASDFWYDFFPEHSLHHLGFYGSDHRVLKLVLTSSNPRANPTSVHKHFRFENIGLEDPSFYTTVDTAWKEWSNSHPTGLDEPEITFLAQDFTADEVKRAVFQLSGDKAVGLDGLNAFFYQKNWSVLGADFTKAILACLNQGSYFTEINSTLIVLIPKKQHANTLKDFRPISLCTTLYKDISKILANRLKKVLDKIISPCQSTFVSGHIIQDNILIANELVHAIKNRTVGTRGWAALKLDMTKAFDRVEWDFLRHHMFHFHFPVHFVSLIFRCLTTASISFSINGQVHGSLKPTCGLRQGDPISPYLFILCSEGLSALLQNFQNRELLRGIAISRRAPSITHLLFADDSFLFCTADKRSCETLHHALSIYSKASGQMVNFAKSSILFSPNTRTEVRSLFFQTFQLEGRAFITTYLGLPQCLSRVKYPAFTFLKDKVATIFHSWNHKWFSRAGKETLIKAVLQAIPSYAMACYRIPTKICKEIESLISKFWWGSSAESHKVHWKNWSSVFQSKFVGGLGFRCLTHFNQAMLAKQAWRIFQYPDSLLCRVLKARYFPHSFILEAVVVIGLLFLGEVFCGDVTCLNRVLFGRGKLIDFFDDSLVEDILQMVLSSPALRQNRREVQLPAGQWIVYTDATLDLGHMKHSYGVVAFDNAGCSRAGFMAPCSGVVSPEVA</sequence>
<feature type="domain" description="Reverse transcriptase" evidence="1">
    <location>
        <begin position="554"/>
        <end position="836"/>
    </location>
</feature>